<protein>
    <recommendedName>
        <fullName evidence="5">Extracellular membrane protein CFEM domain-containing protein</fullName>
    </recommendedName>
</protein>
<dbReference type="AlphaFoldDB" id="C4R0C9"/>
<feature type="signal peptide" evidence="2">
    <location>
        <begin position="1"/>
        <end position="24"/>
    </location>
</feature>
<feature type="compositionally biased region" description="Acidic residues" evidence="1">
    <location>
        <begin position="175"/>
        <end position="215"/>
    </location>
</feature>
<keyword evidence="4" id="KW-1185">Reference proteome</keyword>
<sequence length="294" mass="33381">MRLSYECLFSVFLVLAYHLKGTKATPPACVFECVSVVSNSCPKRETDTECLCAQKDSIIGCLVDICKPLDFSGARDHINETCLNLKEGNQHREKCQLSHEHDDSCGGNLWDCELNHKHNNTCARNNPWNCDLEHQHNEFCGKKDPQCELNEDGICRNNSTYTENNLEVSLQLEDWNSDPDNESLEDVSEDSSSDEESTCSDEADSDCDSEYDPYEYEPYGYRKRDMDKPISKSERPLLTRSKKQLDKQLRPSAKAAHANPIYPFKDKIPIQSLPKLNKLNSVSNSVENSLESLL</sequence>
<organism evidence="3 4">
    <name type="scientific">Komagataella phaffii (strain GS115 / ATCC 20864)</name>
    <name type="common">Yeast</name>
    <name type="synonym">Pichia pastoris</name>
    <dbReference type="NCBI Taxonomy" id="644223"/>
    <lineage>
        <taxon>Eukaryota</taxon>
        <taxon>Fungi</taxon>
        <taxon>Dikarya</taxon>
        <taxon>Ascomycota</taxon>
        <taxon>Saccharomycotina</taxon>
        <taxon>Pichiomycetes</taxon>
        <taxon>Pichiales</taxon>
        <taxon>Pichiaceae</taxon>
        <taxon>Komagataella</taxon>
    </lineage>
</organism>
<dbReference type="GeneID" id="8199022"/>
<dbReference type="RefSeq" id="XP_002491233.1">
    <property type="nucleotide sequence ID" value="XM_002491188.1"/>
</dbReference>
<dbReference type="OrthoDB" id="3998031at2759"/>
<dbReference type="STRING" id="644223.C4R0C9"/>
<accession>C4R0C9</accession>
<feature type="compositionally biased region" description="Basic and acidic residues" evidence="1">
    <location>
        <begin position="220"/>
        <end position="249"/>
    </location>
</feature>
<dbReference type="HOGENOM" id="CLU_947015_0_0_1"/>
<dbReference type="InParanoid" id="C4R0C9"/>
<feature type="chain" id="PRO_5009950857" description="Extracellular membrane protein CFEM domain-containing protein" evidence="2">
    <location>
        <begin position="25"/>
        <end position="294"/>
    </location>
</feature>
<dbReference type="Proteomes" id="UP000000314">
    <property type="component" value="Chromosome 2"/>
</dbReference>
<proteinExistence type="predicted"/>
<keyword evidence="2" id="KW-0732">Signal</keyword>
<feature type="region of interest" description="Disordered" evidence="1">
    <location>
        <begin position="172"/>
        <end position="267"/>
    </location>
</feature>
<evidence type="ECO:0000256" key="1">
    <source>
        <dbReference type="SAM" id="MobiDB-lite"/>
    </source>
</evidence>
<dbReference type="KEGG" id="ppa:PAS_chr2-1_0334"/>
<evidence type="ECO:0000313" key="3">
    <source>
        <dbReference type="EMBL" id="CAY68953.1"/>
    </source>
</evidence>
<evidence type="ECO:0000256" key="2">
    <source>
        <dbReference type="SAM" id="SignalP"/>
    </source>
</evidence>
<evidence type="ECO:0000313" key="4">
    <source>
        <dbReference type="Proteomes" id="UP000000314"/>
    </source>
</evidence>
<name>C4R0C9_KOMPG</name>
<gene>
    <name evidence="3" type="ordered locus">PAS_chr2-1_0334</name>
</gene>
<reference evidence="3 4" key="1">
    <citation type="journal article" date="2009" name="Nat. Biotechnol.">
        <title>Genome sequence of the recombinant protein production host Pichia pastoris.</title>
        <authorList>
            <person name="De Schutter K."/>
            <person name="Lin Y.C."/>
            <person name="Tiels P."/>
            <person name="Van Hecke A."/>
            <person name="Glinka S."/>
            <person name="Weber-Lehmann J."/>
            <person name="Rouze P."/>
            <person name="Van de Peer Y."/>
            <person name="Callewaert N."/>
        </authorList>
    </citation>
    <scope>NUCLEOTIDE SEQUENCE [LARGE SCALE GENOMIC DNA]</scope>
    <source>
        <strain evidence="4">GS115 / ATCC 20864</strain>
    </source>
</reference>
<dbReference type="EMBL" id="FN392320">
    <property type="protein sequence ID" value="CAY68953.1"/>
    <property type="molecule type" value="Genomic_DNA"/>
</dbReference>
<evidence type="ECO:0008006" key="5">
    <source>
        <dbReference type="Google" id="ProtNLM"/>
    </source>
</evidence>